<feature type="compositionally biased region" description="Low complexity" evidence="1">
    <location>
        <begin position="27"/>
        <end position="38"/>
    </location>
</feature>
<feature type="compositionally biased region" description="Polar residues" evidence="1">
    <location>
        <begin position="55"/>
        <end position="68"/>
    </location>
</feature>
<feature type="compositionally biased region" description="Basic and acidic residues" evidence="1">
    <location>
        <begin position="268"/>
        <end position="278"/>
    </location>
</feature>
<organism evidence="2 3">
    <name type="scientific">Xylaria arbuscula</name>
    <dbReference type="NCBI Taxonomy" id="114810"/>
    <lineage>
        <taxon>Eukaryota</taxon>
        <taxon>Fungi</taxon>
        <taxon>Dikarya</taxon>
        <taxon>Ascomycota</taxon>
        <taxon>Pezizomycotina</taxon>
        <taxon>Sordariomycetes</taxon>
        <taxon>Xylariomycetidae</taxon>
        <taxon>Xylariales</taxon>
        <taxon>Xylariaceae</taxon>
        <taxon>Xylaria</taxon>
    </lineage>
</organism>
<protein>
    <submittedName>
        <fullName evidence="2">Uncharacterized protein</fullName>
    </submittedName>
</protein>
<proteinExistence type="predicted"/>
<feature type="region of interest" description="Disordered" evidence="1">
    <location>
        <begin position="1"/>
        <end position="76"/>
    </location>
</feature>
<feature type="region of interest" description="Disordered" evidence="1">
    <location>
        <begin position="143"/>
        <end position="284"/>
    </location>
</feature>
<feature type="compositionally biased region" description="Polar residues" evidence="1">
    <location>
        <begin position="246"/>
        <end position="255"/>
    </location>
</feature>
<dbReference type="Proteomes" id="UP001148614">
    <property type="component" value="Unassembled WGS sequence"/>
</dbReference>
<gene>
    <name evidence="2" type="ORF">NPX13_g1621</name>
</gene>
<evidence type="ECO:0000256" key="1">
    <source>
        <dbReference type="SAM" id="MobiDB-lite"/>
    </source>
</evidence>
<comment type="caution">
    <text evidence="2">The sequence shown here is derived from an EMBL/GenBank/DDBJ whole genome shotgun (WGS) entry which is preliminary data.</text>
</comment>
<keyword evidence="3" id="KW-1185">Reference proteome</keyword>
<reference evidence="2" key="1">
    <citation type="submission" date="2022-07" db="EMBL/GenBank/DDBJ databases">
        <title>Genome Sequence of Xylaria arbuscula.</title>
        <authorList>
            <person name="Buettner E."/>
        </authorList>
    </citation>
    <scope>NUCLEOTIDE SEQUENCE</scope>
    <source>
        <strain evidence="2">VT107</strain>
    </source>
</reference>
<dbReference type="EMBL" id="JANPWZ010000152">
    <property type="protein sequence ID" value="KAJ3578942.1"/>
    <property type="molecule type" value="Genomic_DNA"/>
</dbReference>
<name>A0A9W8NM49_9PEZI</name>
<sequence length="284" mass="30934">MPRSGYDSVKYTSFGENQGTNRRRCRSSAAESNAAAEATRVPRSCAIPGTDGIDPSSTLRAPTIQTSPMAPPPSYTPLALGPHRIPFQQHPPNIQTSASPARNFVPTSATPMPGLRPESMALPTVRVSPGYVEHTGSYRVFNSTTGRGWRYSEPVTRAESSASPGDQHQPGMTALRQRRPKRPRNEQLRPRSNTPNRRVSKFQMMDRRGESANAISVRPLGIGPGIAPPESSASDSRYSEGRFNNDENLTNSHALGSSGVIDTIGPAHLKDIRKGKEPSRRKRD</sequence>
<evidence type="ECO:0000313" key="3">
    <source>
        <dbReference type="Proteomes" id="UP001148614"/>
    </source>
</evidence>
<feature type="compositionally biased region" description="Polar residues" evidence="1">
    <location>
        <begin position="10"/>
        <end position="20"/>
    </location>
</feature>
<evidence type="ECO:0000313" key="2">
    <source>
        <dbReference type="EMBL" id="KAJ3578942.1"/>
    </source>
</evidence>
<accession>A0A9W8NM49</accession>
<dbReference type="AlphaFoldDB" id="A0A9W8NM49"/>